<comment type="caution">
    <text evidence="2">The sequence shown here is derived from an EMBL/GenBank/DDBJ whole genome shotgun (WGS) entry which is preliminary data.</text>
</comment>
<feature type="compositionally biased region" description="Basic and acidic residues" evidence="1">
    <location>
        <begin position="8"/>
        <end position="19"/>
    </location>
</feature>
<protein>
    <submittedName>
        <fullName evidence="2">Uncharacterized protein</fullName>
    </submittedName>
</protein>
<feature type="compositionally biased region" description="Basic and acidic residues" evidence="1">
    <location>
        <begin position="74"/>
        <end position="90"/>
    </location>
</feature>
<name>A0AAN6RLW6_9PLEO</name>
<keyword evidence="3" id="KW-1185">Reference proteome</keyword>
<reference evidence="2 3" key="1">
    <citation type="submission" date="2021-02" db="EMBL/GenBank/DDBJ databases">
        <title>Genome assembly of Pseudopithomyces chartarum.</title>
        <authorList>
            <person name="Jauregui R."/>
            <person name="Singh J."/>
            <person name="Voisey C."/>
        </authorList>
    </citation>
    <scope>NUCLEOTIDE SEQUENCE [LARGE SCALE GENOMIC DNA]</scope>
    <source>
        <strain evidence="2 3">AGR01</strain>
    </source>
</reference>
<feature type="compositionally biased region" description="Polar residues" evidence="1">
    <location>
        <begin position="21"/>
        <end position="35"/>
    </location>
</feature>
<dbReference type="AlphaFoldDB" id="A0AAN6RLW6"/>
<dbReference type="Proteomes" id="UP001280581">
    <property type="component" value="Unassembled WGS sequence"/>
</dbReference>
<proteinExistence type="predicted"/>
<feature type="compositionally biased region" description="Polar residues" evidence="1">
    <location>
        <begin position="56"/>
        <end position="73"/>
    </location>
</feature>
<evidence type="ECO:0000313" key="3">
    <source>
        <dbReference type="Proteomes" id="UP001280581"/>
    </source>
</evidence>
<feature type="region of interest" description="Disordered" evidence="1">
    <location>
        <begin position="1"/>
        <end position="35"/>
    </location>
</feature>
<accession>A0AAN6RLW6</accession>
<feature type="compositionally biased region" description="Low complexity" evidence="1">
    <location>
        <begin position="118"/>
        <end position="137"/>
    </location>
</feature>
<evidence type="ECO:0000256" key="1">
    <source>
        <dbReference type="SAM" id="MobiDB-lite"/>
    </source>
</evidence>
<dbReference type="EMBL" id="WVTA01000001">
    <property type="protein sequence ID" value="KAK3216652.1"/>
    <property type="molecule type" value="Genomic_DNA"/>
</dbReference>
<sequence>MNAPNSQRHSDSSRQKDDLPIQTNEDVNSEANISNHLSVSDILRTLLQESQHDYNSDSGSDLYTPDSTDSPTTHAEEFFIGRDYGNEEKNTSMNYEQSEDNEEPDPLPHSSPSPFPSTHPSSLPPTSSSLTAHLPPSNAAPHHKPTSLPLQTAICIAITPTRTATLKPI</sequence>
<gene>
    <name evidence="2" type="ORF">GRF29_1g578604</name>
</gene>
<evidence type="ECO:0000313" key="2">
    <source>
        <dbReference type="EMBL" id="KAK3216652.1"/>
    </source>
</evidence>
<feature type="compositionally biased region" description="Pro residues" evidence="1">
    <location>
        <begin position="107"/>
        <end position="117"/>
    </location>
</feature>
<feature type="region of interest" description="Disordered" evidence="1">
    <location>
        <begin position="50"/>
        <end position="146"/>
    </location>
</feature>
<organism evidence="2 3">
    <name type="scientific">Pseudopithomyces chartarum</name>
    <dbReference type="NCBI Taxonomy" id="1892770"/>
    <lineage>
        <taxon>Eukaryota</taxon>
        <taxon>Fungi</taxon>
        <taxon>Dikarya</taxon>
        <taxon>Ascomycota</taxon>
        <taxon>Pezizomycotina</taxon>
        <taxon>Dothideomycetes</taxon>
        <taxon>Pleosporomycetidae</taxon>
        <taxon>Pleosporales</taxon>
        <taxon>Massarineae</taxon>
        <taxon>Didymosphaeriaceae</taxon>
        <taxon>Pseudopithomyces</taxon>
    </lineage>
</organism>